<proteinExistence type="predicted"/>
<comment type="caution">
    <text evidence="2">The sequence shown here is derived from an EMBL/GenBank/DDBJ whole genome shotgun (WGS) entry which is preliminary data.</text>
</comment>
<evidence type="ECO:0000256" key="1">
    <source>
        <dbReference type="SAM" id="MobiDB-lite"/>
    </source>
</evidence>
<protein>
    <submittedName>
        <fullName evidence="2">Uncharacterized protein</fullName>
    </submittedName>
</protein>
<dbReference type="Proteomes" id="UP001482620">
    <property type="component" value="Unassembled WGS sequence"/>
</dbReference>
<name>A0ABV0SHN3_9TELE</name>
<accession>A0ABV0SHN3</accession>
<feature type="compositionally biased region" description="Polar residues" evidence="1">
    <location>
        <begin position="1"/>
        <end position="11"/>
    </location>
</feature>
<evidence type="ECO:0000313" key="3">
    <source>
        <dbReference type="Proteomes" id="UP001482620"/>
    </source>
</evidence>
<gene>
    <name evidence="2" type="ORF">ILYODFUR_001545</name>
</gene>
<keyword evidence="3" id="KW-1185">Reference proteome</keyword>
<evidence type="ECO:0000313" key="2">
    <source>
        <dbReference type="EMBL" id="MEQ2220080.1"/>
    </source>
</evidence>
<sequence length="101" mass="11094">MDYQISNQAAHGNSGGPAETDSLVHQSSSGLLDFSNGLPTFSPPCPTGFLIFQMRFYQQMLSTCIPCLKLPLRADSHTGSLCNETIQPLSMFSTPHYSNYF</sequence>
<reference evidence="2 3" key="1">
    <citation type="submission" date="2021-06" db="EMBL/GenBank/DDBJ databases">
        <authorList>
            <person name="Palmer J.M."/>
        </authorList>
    </citation>
    <scope>NUCLEOTIDE SEQUENCE [LARGE SCALE GENOMIC DNA]</scope>
    <source>
        <strain evidence="3">if_2019</strain>
        <tissue evidence="2">Muscle</tissue>
    </source>
</reference>
<feature type="region of interest" description="Disordered" evidence="1">
    <location>
        <begin position="1"/>
        <end position="24"/>
    </location>
</feature>
<organism evidence="2 3">
    <name type="scientific">Ilyodon furcidens</name>
    <name type="common">goldbreast splitfin</name>
    <dbReference type="NCBI Taxonomy" id="33524"/>
    <lineage>
        <taxon>Eukaryota</taxon>
        <taxon>Metazoa</taxon>
        <taxon>Chordata</taxon>
        <taxon>Craniata</taxon>
        <taxon>Vertebrata</taxon>
        <taxon>Euteleostomi</taxon>
        <taxon>Actinopterygii</taxon>
        <taxon>Neopterygii</taxon>
        <taxon>Teleostei</taxon>
        <taxon>Neoteleostei</taxon>
        <taxon>Acanthomorphata</taxon>
        <taxon>Ovalentaria</taxon>
        <taxon>Atherinomorphae</taxon>
        <taxon>Cyprinodontiformes</taxon>
        <taxon>Goodeidae</taxon>
        <taxon>Ilyodon</taxon>
    </lineage>
</organism>
<dbReference type="EMBL" id="JAHRIQ010000068">
    <property type="protein sequence ID" value="MEQ2220080.1"/>
    <property type="molecule type" value="Genomic_DNA"/>
</dbReference>